<evidence type="ECO:0000313" key="1">
    <source>
        <dbReference type="EMBL" id="GAG38174.1"/>
    </source>
</evidence>
<dbReference type="AlphaFoldDB" id="X0X4L6"/>
<dbReference type="GO" id="GO:0006635">
    <property type="term" value="P:fatty acid beta-oxidation"/>
    <property type="evidence" value="ECO:0007669"/>
    <property type="project" value="TreeGrafter"/>
</dbReference>
<sequence>MEYKVLKVEKKEGGYAIITFNRPDKLNAANADIFSELAAAVKDLDKDKVVGCMILTGQTFMHPKKGTPFPVFSAGADVEQFASIGQTEAGFDFIKLCFEPFKAIELAETPIIAAVNGAAFGFGFEISGCCDMVFA</sequence>
<dbReference type="CDD" id="cd06558">
    <property type="entry name" value="crotonase-like"/>
    <property type="match status" value="1"/>
</dbReference>
<name>X0X4L6_9ZZZZ</name>
<dbReference type="SUPFAM" id="SSF52096">
    <property type="entry name" value="ClpP/crotonase"/>
    <property type="match status" value="1"/>
</dbReference>
<dbReference type="PANTHER" id="PTHR11941:SF54">
    <property type="entry name" value="ENOYL-COA HYDRATASE, MITOCHONDRIAL"/>
    <property type="match status" value="1"/>
</dbReference>
<accession>X0X4L6</accession>
<dbReference type="PANTHER" id="PTHR11941">
    <property type="entry name" value="ENOYL-COA HYDRATASE-RELATED"/>
    <property type="match status" value="1"/>
</dbReference>
<comment type="caution">
    <text evidence="1">The sequence shown here is derived from an EMBL/GenBank/DDBJ whole genome shotgun (WGS) entry which is preliminary data.</text>
</comment>
<dbReference type="InterPro" id="IPR001753">
    <property type="entry name" value="Enoyl-CoA_hydra/iso"/>
</dbReference>
<proteinExistence type="predicted"/>
<feature type="non-terminal residue" evidence="1">
    <location>
        <position position="135"/>
    </location>
</feature>
<gene>
    <name evidence="1" type="ORF">S01H1_72801</name>
</gene>
<dbReference type="GO" id="GO:0003824">
    <property type="term" value="F:catalytic activity"/>
    <property type="evidence" value="ECO:0007669"/>
    <property type="project" value="UniProtKB-ARBA"/>
</dbReference>
<evidence type="ECO:0008006" key="2">
    <source>
        <dbReference type="Google" id="ProtNLM"/>
    </source>
</evidence>
<dbReference type="Gene3D" id="3.90.226.10">
    <property type="entry name" value="2-enoyl-CoA Hydratase, Chain A, domain 1"/>
    <property type="match status" value="1"/>
</dbReference>
<organism evidence="1">
    <name type="scientific">marine sediment metagenome</name>
    <dbReference type="NCBI Taxonomy" id="412755"/>
    <lineage>
        <taxon>unclassified sequences</taxon>
        <taxon>metagenomes</taxon>
        <taxon>ecological metagenomes</taxon>
    </lineage>
</organism>
<reference evidence="1" key="1">
    <citation type="journal article" date="2014" name="Front. Microbiol.">
        <title>High frequency of phylogenetically diverse reductive dehalogenase-homologous genes in deep subseafloor sedimentary metagenomes.</title>
        <authorList>
            <person name="Kawai M."/>
            <person name="Futagami T."/>
            <person name="Toyoda A."/>
            <person name="Takaki Y."/>
            <person name="Nishi S."/>
            <person name="Hori S."/>
            <person name="Arai W."/>
            <person name="Tsubouchi T."/>
            <person name="Morono Y."/>
            <person name="Uchiyama I."/>
            <person name="Ito T."/>
            <person name="Fujiyama A."/>
            <person name="Inagaki F."/>
            <person name="Takami H."/>
        </authorList>
    </citation>
    <scope>NUCLEOTIDE SEQUENCE</scope>
    <source>
        <strain evidence="1">Expedition CK06-06</strain>
    </source>
</reference>
<dbReference type="EMBL" id="BARS01048593">
    <property type="protein sequence ID" value="GAG38174.1"/>
    <property type="molecule type" value="Genomic_DNA"/>
</dbReference>
<dbReference type="Pfam" id="PF00378">
    <property type="entry name" value="ECH_1"/>
    <property type="match status" value="1"/>
</dbReference>
<dbReference type="InterPro" id="IPR029045">
    <property type="entry name" value="ClpP/crotonase-like_dom_sf"/>
</dbReference>
<protein>
    <recommendedName>
        <fullName evidence="2">Enoyl-CoA hydratase</fullName>
    </recommendedName>
</protein>